<accession>A0A170Q9A4</accession>
<organism evidence="11">
    <name type="scientific">hydrothermal vent metagenome</name>
    <dbReference type="NCBI Taxonomy" id="652676"/>
    <lineage>
        <taxon>unclassified sequences</taxon>
        <taxon>metagenomes</taxon>
        <taxon>ecological metagenomes</taxon>
    </lineage>
</organism>
<dbReference type="InterPro" id="IPR015879">
    <property type="entry name" value="Ring_hydroxy_dOase_asu_C_dom"/>
</dbReference>
<dbReference type="PANTHER" id="PTHR43756:SF1">
    <property type="entry name" value="3-PHENYLPROPIONATE_CINNAMIC ACID DIOXYGENASE SUBUNIT ALPHA"/>
    <property type="match status" value="1"/>
</dbReference>
<dbReference type="Gene3D" id="3.90.380.10">
    <property type="entry name" value="Naphthalene 1,2-dioxygenase Alpha Subunit, Chain A, domain 1"/>
    <property type="match status" value="1"/>
</dbReference>
<keyword evidence="9" id="KW-0520">NAD</keyword>
<dbReference type="InterPro" id="IPR001663">
    <property type="entry name" value="Rng_hydr_dOase-A"/>
</dbReference>
<dbReference type="InterPro" id="IPR043266">
    <property type="entry name" value="RHO_NdoB-like_C"/>
</dbReference>
<keyword evidence="6" id="KW-0560">Oxidoreductase</keyword>
<dbReference type="InterPro" id="IPR015881">
    <property type="entry name" value="ARHD_Rieske_2Fe_2S"/>
</dbReference>
<evidence type="ECO:0000256" key="2">
    <source>
        <dbReference type="ARBA" id="ARBA00022714"/>
    </source>
</evidence>
<keyword evidence="7" id="KW-0408">Iron</keyword>
<dbReference type="GO" id="GO:0005506">
    <property type="term" value="F:iron ion binding"/>
    <property type="evidence" value="ECO:0007669"/>
    <property type="project" value="InterPro"/>
</dbReference>
<dbReference type="InterPro" id="IPR017941">
    <property type="entry name" value="Rieske_2Fe-2S"/>
</dbReference>
<dbReference type="Pfam" id="PF00355">
    <property type="entry name" value="Rieske"/>
    <property type="match status" value="1"/>
</dbReference>
<evidence type="ECO:0000256" key="3">
    <source>
        <dbReference type="ARBA" id="ARBA00022723"/>
    </source>
</evidence>
<dbReference type="PANTHER" id="PTHR43756">
    <property type="entry name" value="CHOLINE MONOOXYGENASE, CHLOROPLASTIC"/>
    <property type="match status" value="1"/>
</dbReference>
<dbReference type="SUPFAM" id="SSF55961">
    <property type="entry name" value="Bet v1-like"/>
    <property type="match status" value="1"/>
</dbReference>
<dbReference type="PROSITE" id="PS00570">
    <property type="entry name" value="RING_HYDROXYL_ALPHA"/>
    <property type="match status" value="1"/>
</dbReference>
<evidence type="ECO:0000256" key="7">
    <source>
        <dbReference type="ARBA" id="ARBA00023004"/>
    </source>
</evidence>
<dbReference type="InterPro" id="IPR036922">
    <property type="entry name" value="Rieske_2Fe-2S_sf"/>
</dbReference>
<proteinExistence type="inferred from homology"/>
<evidence type="ECO:0000256" key="8">
    <source>
        <dbReference type="ARBA" id="ARBA00023014"/>
    </source>
</evidence>
<dbReference type="Pfam" id="PF00848">
    <property type="entry name" value="Ring_hydroxyl_A"/>
    <property type="match status" value="1"/>
</dbReference>
<evidence type="ECO:0000256" key="4">
    <source>
        <dbReference type="ARBA" id="ARBA00022797"/>
    </source>
</evidence>
<dbReference type="Gene3D" id="2.102.10.10">
    <property type="entry name" value="Rieske [2Fe-2S] iron-sulphur domain"/>
    <property type="match status" value="1"/>
</dbReference>
<dbReference type="PROSITE" id="PS51296">
    <property type="entry name" value="RIESKE"/>
    <property type="match status" value="1"/>
</dbReference>
<dbReference type="PRINTS" id="PR00090">
    <property type="entry name" value="RNGDIOXGNASE"/>
</dbReference>
<keyword evidence="5 11" id="KW-0223">Dioxygenase</keyword>
<dbReference type="GO" id="GO:0051213">
    <property type="term" value="F:dioxygenase activity"/>
    <property type="evidence" value="ECO:0007669"/>
    <property type="project" value="UniProtKB-KW"/>
</dbReference>
<keyword evidence="3" id="KW-0479">Metal-binding</keyword>
<reference evidence="11" key="1">
    <citation type="submission" date="2015-10" db="EMBL/GenBank/DDBJ databases">
        <authorList>
            <person name="Gilbert D.G."/>
        </authorList>
    </citation>
    <scope>NUCLEOTIDE SEQUENCE</scope>
</reference>
<keyword evidence="2" id="KW-0001">2Fe-2S</keyword>
<evidence type="ECO:0000256" key="1">
    <source>
        <dbReference type="ARBA" id="ARBA00008751"/>
    </source>
</evidence>
<dbReference type="GO" id="GO:0051537">
    <property type="term" value="F:2 iron, 2 sulfur cluster binding"/>
    <property type="evidence" value="ECO:0007669"/>
    <property type="project" value="UniProtKB-KW"/>
</dbReference>
<evidence type="ECO:0000256" key="6">
    <source>
        <dbReference type="ARBA" id="ARBA00023002"/>
    </source>
</evidence>
<keyword evidence="8" id="KW-0411">Iron-sulfur</keyword>
<protein>
    <submittedName>
        <fullName evidence="11">Large subunit naph/bph dioxygenase</fullName>
    </submittedName>
</protein>
<feature type="domain" description="Rieske" evidence="10">
    <location>
        <begin position="40"/>
        <end position="134"/>
    </location>
</feature>
<comment type="similarity">
    <text evidence="1">Belongs to the bacterial ring-hydroxylating dioxygenase alpha subunit family.</text>
</comment>
<dbReference type="AlphaFoldDB" id="A0A170Q9A4"/>
<name>A0A170Q9A4_9ZZZZ</name>
<dbReference type="SUPFAM" id="SSF50022">
    <property type="entry name" value="ISP domain"/>
    <property type="match status" value="1"/>
</dbReference>
<dbReference type="CDD" id="cd08881">
    <property type="entry name" value="RHO_alpha_C_NDO-like"/>
    <property type="match status" value="1"/>
</dbReference>
<keyword evidence="4" id="KW-0058">Aromatic hydrocarbons catabolism</keyword>
<evidence type="ECO:0000256" key="5">
    <source>
        <dbReference type="ARBA" id="ARBA00022964"/>
    </source>
</evidence>
<dbReference type="EMBL" id="FAXA01000056">
    <property type="protein sequence ID" value="CUV01387.1"/>
    <property type="molecule type" value="Genomic_DNA"/>
</dbReference>
<gene>
    <name evidence="11" type="ORF">MGWOODY_Clf1368</name>
</gene>
<evidence type="ECO:0000256" key="9">
    <source>
        <dbReference type="ARBA" id="ARBA00023027"/>
    </source>
</evidence>
<evidence type="ECO:0000313" key="11">
    <source>
        <dbReference type="EMBL" id="CUV01387.1"/>
    </source>
</evidence>
<evidence type="ECO:0000259" key="10">
    <source>
        <dbReference type="PROSITE" id="PS51296"/>
    </source>
</evidence>
<sequence length="422" mass="47233">MVLDVNSLVDADAGLISRRIFIEDDIYQEELERIFARCWLFLCHESQIPNPGDFLTTYMGEDSVLVIRDTSGKIGAFLNVCAHRGNRLCRADNGNASAFTCAYHGWTYGNNGDLQGVPNLKDAYYDDLDRTKWGLIPVAQLDTYKGLVFATFDNNAPSLTDYLGEMAWYLDCFFDRREGGVEVVGGVHKWIIPCNWKLPAENFGGDAYHVAWNHLSALTSGFTQAPAARQTLGGGTISPGNGHCILAVGADDYAAAPVEIIQEYEESIRAETVERLGRRLLKMTPNVGTLFPHMSFLRGSSRSFRVWHPKGPDKIEVISCQFVDKAAPPEVKEALRVTGLRAFGPSGVLEQDDMDNWEECTRINRGTVTRRYALNYQMGLGHDSFDDGLGGWSSDFRISDSNPRHFYRRWASLMQADTWDQV</sequence>